<reference evidence="2" key="2">
    <citation type="submission" date="2020-09" db="EMBL/GenBank/DDBJ databases">
        <authorList>
            <person name="Sun Q."/>
            <person name="Zhou Y."/>
        </authorList>
    </citation>
    <scope>NUCLEOTIDE SEQUENCE</scope>
    <source>
        <strain evidence="2">CGMCC 1.15085</strain>
    </source>
</reference>
<evidence type="ECO:0000313" key="2">
    <source>
        <dbReference type="EMBL" id="GGB37986.1"/>
    </source>
</evidence>
<sequence length="214" mass="21171">MESNEPGGLSRRTVAKGAAWAVPAAVALGAAPKAAASPPCVPTFTLNGASCKCPGGSTPQTQSYYLLICSDPANTCTTAGGSIYIWAAESNSGKALTGPSFPITIPAGSCDSQYRLFGSTSSAQYVHFQYSFTLDGPKAWSALIPAPNQQCGRDGNGNCTAPGASTAVAKKATDSTPSSTSSTAAPSSTTSAPATSTQAPAPASTQAPAPTSAG</sequence>
<proteinExistence type="predicted"/>
<feature type="region of interest" description="Disordered" evidence="1">
    <location>
        <begin position="154"/>
        <end position="214"/>
    </location>
</feature>
<evidence type="ECO:0000313" key="3">
    <source>
        <dbReference type="Proteomes" id="UP000636793"/>
    </source>
</evidence>
<accession>A0A916TAZ5</accession>
<dbReference type="EMBL" id="BMHI01000005">
    <property type="protein sequence ID" value="GGB37986.1"/>
    <property type="molecule type" value="Genomic_DNA"/>
</dbReference>
<dbReference type="InterPro" id="IPR006311">
    <property type="entry name" value="TAT_signal"/>
</dbReference>
<organism evidence="2 3">
    <name type="scientific">Flexivirga endophytica</name>
    <dbReference type="NCBI Taxonomy" id="1849103"/>
    <lineage>
        <taxon>Bacteria</taxon>
        <taxon>Bacillati</taxon>
        <taxon>Actinomycetota</taxon>
        <taxon>Actinomycetes</taxon>
        <taxon>Micrococcales</taxon>
        <taxon>Dermacoccaceae</taxon>
        <taxon>Flexivirga</taxon>
    </lineage>
</organism>
<protein>
    <submittedName>
        <fullName evidence="2">Uncharacterized protein</fullName>
    </submittedName>
</protein>
<keyword evidence="3" id="KW-1185">Reference proteome</keyword>
<comment type="caution">
    <text evidence="2">The sequence shown here is derived from an EMBL/GenBank/DDBJ whole genome shotgun (WGS) entry which is preliminary data.</text>
</comment>
<reference evidence="2" key="1">
    <citation type="journal article" date="2014" name="Int. J. Syst. Evol. Microbiol.">
        <title>Complete genome sequence of Corynebacterium casei LMG S-19264T (=DSM 44701T), isolated from a smear-ripened cheese.</title>
        <authorList>
            <consortium name="US DOE Joint Genome Institute (JGI-PGF)"/>
            <person name="Walter F."/>
            <person name="Albersmeier A."/>
            <person name="Kalinowski J."/>
            <person name="Ruckert C."/>
        </authorList>
    </citation>
    <scope>NUCLEOTIDE SEQUENCE</scope>
    <source>
        <strain evidence="2">CGMCC 1.15085</strain>
    </source>
</reference>
<gene>
    <name evidence="2" type="ORF">GCM10011492_30870</name>
</gene>
<dbReference type="PROSITE" id="PS51318">
    <property type="entry name" value="TAT"/>
    <property type="match status" value="1"/>
</dbReference>
<name>A0A916TAZ5_9MICO</name>
<dbReference type="RefSeq" id="WP_188837950.1">
    <property type="nucleotide sequence ID" value="NZ_BMHI01000005.1"/>
</dbReference>
<dbReference type="Proteomes" id="UP000636793">
    <property type="component" value="Unassembled WGS sequence"/>
</dbReference>
<evidence type="ECO:0000256" key="1">
    <source>
        <dbReference type="SAM" id="MobiDB-lite"/>
    </source>
</evidence>
<dbReference type="AlphaFoldDB" id="A0A916TAZ5"/>
<feature type="compositionally biased region" description="Low complexity" evidence="1">
    <location>
        <begin position="174"/>
        <end position="214"/>
    </location>
</feature>